<protein>
    <submittedName>
        <fullName evidence="5">Ankyrin</fullName>
    </submittedName>
</protein>
<dbReference type="Gene3D" id="1.25.40.20">
    <property type="entry name" value="Ankyrin repeat-containing domain"/>
    <property type="match status" value="1"/>
</dbReference>
<accession>A0A194XLP0</accession>
<feature type="compositionally biased region" description="Basic residues" evidence="3">
    <location>
        <begin position="148"/>
        <end position="165"/>
    </location>
</feature>
<dbReference type="InterPro" id="IPR036770">
    <property type="entry name" value="Ankyrin_rpt-contain_sf"/>
</dbReference>
<feature type="coiled-coil region" evidence="2">
    <location>
        <begin position="361"/>
        <end position="388"/>
    </location>
</feature>
<dbReference type="FunCoup" id="A0A194XLP0">
    <property type="interactions" value="119"/>
</dbReference>
<feature type="compositionally biased region" description="Low complexity" evidence="3">
    <location>
        <begin position="113"/>
        <end position="126"/>
    </location>
</feature>
<feature type="repeat" description="ANK" evidence="1">
    <location>
        <begin position="274"/>
        <end position="298"/>
    </location>
</feature>
<dbReference type="InParanoid" id="A0A194XLP0"/>
<evidence type="ECO:0000256" key="3">
    <source>
        <dbReference type="SAM" id="MobiDB-lite"/>
    </source>
</evidence>
<dbReference type="InterPro" id="IPR056485">
    <property type="entry name" value="ARM_KRIT1"/>
</dbReference>
<evidence type="ECO:0000313" key="6">
    <source>
        <dbReference type="Proteomes" id="UP000070700"/>
    </source>
</evidence>
<feature type="compositionally biased region" description="Basic and acidic residues" evidence="3">
    <location>
        <begin position="390"/>
        <end position="416"/>
    </location>
</feature>
<dbReference type="PANTHER" id="PTHR24149:SF14">
    <property type="entry name" value="ANKYRIN REPEAT DOMAIN 12"/>
    <property type="match status" value="1"/>
</dbReference>
<dbReference type="AlphaFoldDB" id="A0A194XLP0"/>
<reference evidence="5 6" key="1">
    <citation type="submission" date="2015-10" db="EMBL/GenBank/DDBJ databases">
        <title>Full genome of DAOMC 229536 Phialocephala scopiformis, a fungal endophyte of spruce producing the potent anti-insectan compound rugulosin.</title>
        <authorList>
            <consortium name="DOE Joint Genome Institute"/>
            <person name="Walker A.K."/>
            <person name="Frasz S.L."/>
            <person name="Seifert K.A."/>
            <person name="Miller J.D."/>
            <person name="Mondo S.J."/>
            <person name="Labutti K."/>
            <person name="Lipzen A."/>
            <person name="Dockter R."/>
            <person name="Kennedy M."/>
            <person name="Grigoriev I.V."/>
            <person name="Spatafora J.W."/>
        </authorList>
    </citation>
    <scope>NUCLEOTIDE SEQUENCE [LARGE SCALE GENOMIC DNA]</scope>
    <source>
        <strain evidence="5 6">CBS 120377</strain>
    </source>
</reference>
<feature type="compositionally biased region" description="Basic and acidic residues" evidence="3">
    <location>
        <begin position="36"/>
        <end position="45"/>
    </location>
</feature>
<feature type="region of interest" description="Disordered" evidence="3">
    <location>
        <begin position="390"/>
        <end position="440"/>
    </location>
</feature>
<feature type="compositionally biased region" description="Basic and acidic residues" evidence="3">
    <location>
        <begin position="598"/>
        <end position="619"/>
    </location>
</feature>
<organism evidence="5 6">
    <name type="scientific">Mollisia scopiformis</name>
    <name type="common">Conifer needle endophyte fungus</name>
    <name type="synonym">Phialocephala scopiformis</name>
    <dbReference type="NCBI Taxonomy" id="149040"/>
    <lineage>
        <taxon>Eukaryota</taxon>
        <taxon>Fungi</taxon>
        <taxon>Dikarya</taxon>
        <taxon>Ascomycota</taxon>
        <taxon>Pezizomycotina</taxon>
        <taxon>Leotiomycetes</taxon>
        <taxon>Helotiales</taxon>
        <taxon>Mollisiaceae</taxon>
        <taxon>Mollisia</taxon>
    </lineage>
</organism>
<dbReference type="GeneID" id="28818292"/>
<feature type="non-terminal residue" evidence="5">
    <location>
        <position position="664"/>
    </location>
</feature>
<dbReference type="PANTHER" id="PTHR24149">
    <property type="entry name" value="ANKYRIN REPEAT DOMAIN-CONTAINING PROTEIN 12"/>
    <property type="match status" value="1"/>
</dbReference>
<dbReference type="InterPro" id="IPR002110">
    <property type="entry name" value="Ankyrin_rpt"/>
</dbReference>
<feature type="compositionally biased region" description="Polar residues" evidence="3">
    <location>
        <begin position="97"/>
        <end position="110"/>
    </location>
</feature>
<keyword evidence="2" id="KW-0175">Coiled coil</keyword>
<dbReference type="SMART" id="SM00248">
    <property type="entry name" value="ANK"/>
    <property type="match status" value="5"/>
</dbReference>
<dbReference type="PROSITE" id="PS50297">
    <property type="entry name" value="ANK_REP_REGION"/>
    <property type="match status" value="2"/>
</dbReference>
<feature type="region of interest" description="Disordered" evidence="3">
    <location>
        <begin position="581"/>
        <end position="664"/>
    </location>
</feature>
<sequence>DSEAETIVLPGKGGHSPSKIRKSIKHEDRSEDDEMKDAPDSRDADVDNGVDANHEDVPNPSESTTAASMLGKRKRSKHGVANDDNSHLGNSSGLSSVPTSPVATTRSSLSKPAASDSEISKSPSPRSRSRSAVRDKAKSVDRAFPPTPRKRTRSTSPHGRAHKRSISSQLPAKSAHGLSHKKKRVPAPLLSTEYHSDESSASGNSHPRSSRLRSLAAPITGESTISPAKMAPHKKHVNSSGQTQLAIACNRGKLEAVKQRYEDRPGDLNIPDHALNTPLHIASLAGCADIVKFLIDTGHCELNPINLDRDAPLHDAVDNKHVEVVKLLLDAGANPSIPNKNQNEPLELLDLMLDENDGEDGDEDENEREAAKLEIAEMRKAILAAKRKFMDARRGSEDHQMHDHGEGRESHPKESPRQTPPAHESLASGPTNRRTARSLMKTKDRTLWMGYTIEELRAAATEGDVEFINQFLQVKSDVNDPRTLYNAARGGHDAIINLLFALGKFNPDPAPLDGLPHEQATPILATIGKDDHLEVLKLFIGNSDFDPTRRIKGETYFEMAKRRAGPNWQEEEQVLKSAFEAYQKTHKPSSSKPRSPGMRRDGREADRDTKKSIRSDDAQGLRTHKRSTSSPKTKDSELTKNLHRSNSSVGQSKDGHGTGKRGPG</sequence>
<dbReference type="PROSITE" id="PS50088">
    <property type="entry name" value="ANK_REPEAT"/>
    <property type="match status" value="2"/>
</dbReference>
<feature type="non-terminal residue" evidence="5">
    <location>
        <position position="1"/>
    </location>
</feature>
<dbReference type="InterPro" id="IPR053210">
    <property type="entry name" value="ANKRD12"/>
</dbReference>
<feature type="repeat" description="ANK" evidence="1">
    <location>
        <begin position="308"/>
        <end position="340"/>
    </location>
</feature>
<feature type="region of interest" description="Disordered" evidence="3">
    <location>
        <begin position="1"/>
        <end position="186"/>
    </location>
</feature>
<dbReference type="KEGG" id="psco:LY89DRAFT_568306"/>
<keyword evidence="1" id="KW-0040">ANK repeat</keyword>
<evidence type="ECO:0000313" key="5">
    <source>
        <dbReference type="EMBL" id="KUJ21051.1"/>
    </source>
</evidence>
<dbReference type="Proteomes" id="UP000070700">
    <property type="component" value="Unassembled WGS sequence"/>
</dbReference>
<dbReference type="OrthoDB" id="194358at2759"/>
<keyword evidence="6" id="KW-1185">Reference proteome</keyword>
<proteinExistence type="predicted"/>
<dbReference type="Pfam" id="PF24521">
    <property type="entry name" value="Ank_KRIT1"/>
    <property type="match status" value="1"/>
</dbReference>
<feature type="compositionally biased region" description="Low complexity" evidence="3">
    <location>
        <begin position="87"/>
        <end position="96"/>
    </location>
</feature>
<dbReference type="Pfam" id="PF12796">
    <property type="entry name" value="Ank_2"/>
    <property type="match status" value="1"/>
</dbReference>
<feature type="domain" description="KRIT1 ARM-repeats" evidence="4">
    <location>
        <begin position="434"/>
        <end position="584"/>
    </location>
</feature>
<gene>
    <name evidence="5" type="ORF">LY89DRAFT_568306</name>
</gene>
<feature type="region of interest" description="Disordered" evidence="3">
    <location>
        <begin position="193"/>
        <end position="212"/>
    </location>
</feature>
<feature type="compositionally biased region" description="Basic and acidic residues" evidence="3">
    <location>
        <begin position="132"/>
        <end position="141"/>
    </location>
</feature>
<dbReference type="SUPFAM" id="SSF48403">
    <property type="entry name" value="Ankyrin repeat"/>
    <property type="match status" value="1"/>
</dbReference>
<dbReference type="RefSeq" id="XP_018075406.1">
    <property type="nucleotide sequence ID" value="XM_018208566.1"/>
</dbReference>
<evidence type="ECO:0000256" key="2">
    <source>
        <dbReference type="SAM" id="Coils"/>
    </source>
</evidence>
<dbReference type="EMBL" id="KQ947408">
    <property type="protein sequence ID" value="KUJ21051.1"/>
    <property type="molecule type" value="Genomic_DNA"/>
</dbReference>
<feature type="region of interest" description="Disordered" evidence="3">
    <location>
        <begin position="222"/>
        <end position="243"/>
    </location>
</feature>
<evidence type="ECO:0000256" key="1">
    <source>
        <dbReference type="PROSITE-ProRule" id="PRU00023"/>
    </source>
</evidence>
<dbReference type="GO" id="GO:0005654">
    <property type="term" value="C:nucleoplasm"/>
    <property type="evidence" value="ECO:0007669"/>
    <property type="project" value="TreeGrafter"/>
</dbReference>
<name>A0A194XLP0_MOLSC</name>
<evidence type="ECO:0000259" key="4">
    <source>
        <dbReference type="Pfam" id="PF24521"/>
    </source>
</evidence>